<organism evidence="1 2">
    <name type="scientific">Tanacetum coccineum</name>
    <dbReference type="NCBI Taxonomy" id="301880"/>
    <lineage>
        <taxon>Eukaryota</taxon>
        <taxon>Viridiplantae</taxon>
        <taxon>Streptophyta</taxon>
        <taxon>Embryophyta</taxon>
        <taxon>Tracheophyta</taxon>
        <taxon>Spermatophyta</taxon>
        <taxon>Magnoliopsida</taxon>
        <taxon>eudicotyledons</taxon>
        <taxon>Gunneridae</taxon>
        <taxon>Pentapetalae</taxon>
        <taxon>asterids</taxon>
        <taxon>campanulids</taxon>
        <taxon>Asterales</taxon>
        <taxon>Asteraceae</taxon>
        <taxon>Asteroideae</taxon>
        <taxon>Anthemideae</taxon>
        <taxon>Anthemidinae</taxon>
        <taxon>Tanacetum</taxon>
    </lineage>
</organism>
<gene>
    <name evidence="1" type="ORF">Tco_0909576</name>
</gene>
<protein>
    <submittedName>
        <fullName evidence="1">Uncharacterized protein</fullName>
    </submittedName>
</protein>
<proteinExistence type="predicted"/>
<reference evidence="1" key="1">
    <citation type="journal article" date="2022" name="Int. J. Mol. Sci.">
        <title>Draft Genome of Tanacetum Coccineum: Genomic Comparison of Closely Related Tanacetum-Family Plants.</title>
        <authorList>
            <person name="Yamashiro T."/>
            <person name="Shiraishi A."/>
            <person name="Nakayama K."/>
            <person name="Satake H."/>
        </authorList>
    </citation>
    <scope>NUCLEOTIDE SEQUENCE</scope>
</reference>
<dbReference type="EMBL" id="BQNB010014532">
    <property type="protein sequence ID" value="GJT29301.1"/>
    <property type="molecule type" value="Genomic_DNA"/>
</dbReference>
<reference evidence="1" key="2">
    <citation type="submission" date="2022-01" db="EMBL/GenBank/DDBJ databases">
        <authorList>
            <person name="Yamashiro T."/>
            <person name="Shiraishi A."/>
            <person name="Satake H."/>
            <person name="Nakayama K."/>
        </authorList>
    </citation>
    <scope>NUCLEOTIDE SEQUENCE</scope>
</reference>
<sequence>MSLYNIPHGSTSNSSCSTCSKISYNYAVLQSIPCSPECKIVGQILLDHPLCYAITDTVDVPVVYLQQFWRTVSKVHGPEETIKFMLNTQEFIYIVDMFRNILYLLVETPENPFVAPVNIETIEAFMNRVGYQGVVDKVNKARVTPSDIQYSAAYSDLGVLQIGIRAKVIENQQSCLHQIPQSRTRLFHLRMYHSGVFDSSPHDPDYVPEPMYPKYIPLEDEHVFPDKEQPLPPVVSPITESLGYVVESDPEEYEDD</sequence>
<dbReference type="Proteomes" id="UP001151760">
    <property type="component" value="Unassembled WGS sequence"/>
</dbReference>
<evidence type="ECO:0000313" key="1">
    <source>
        <dbReference type="EMBL" id="GJT29301.1"/>
    </source>
</evidence>
<comment type="caution">
    <text evidence="1">The sequence shown here is derived from an EMBL/GenBank/DDBJ whole genome shotgun (WGS) entry which is preliminary data.</text>
</comment>
<accession>A0ABQ5CQC6</accession>
<keyword evidence="2" id="KW-1185">Reference proteome</keyword>
<evidence type="ECO:0000313" key="2">
    <source>
        <dbReference type="Proteomes" id="UP001151760"/>
    </source>
</evidence>
<name>A0ABQ5CQC6_9ASTR</name>